<proteinExistence type="predicted"/>
<accession>A0A811UV39</accession>
<reference evidence="1" key="1">
    <citation type="submission" date="2020-11" db="EMBL/GenBank/DDBJ databases">
        <authorList>
            <person name="Whitehead M."/>
        </authorList>
    </citation>
    <scope>NUCLEOTIDE SEQUENCE</scope>
    <source>
        <strain evidence="1">EGII</strain>
    </source>
</reference>
<dbReference type="AlphaFoldDB" id="A0A811UV39"/>
<dbReference type="EMBL" id="CAJHJT010000034">
    <property type="protein sequence ID" value="CAD7003059.1"/>
    <property type="molecule type" value="Genomic_DNA"/>
</dbReference>
<protein>
    <submittedName>
        <fullName evidence="1">(Mediterranean fruit fly) hypothetical protein</fullName>
    </submittedName>
</protein>
<sequence>MTGKDTDSMATVQIKPDYAASEVYSTASEAPPLEKEFRKFYQQEQSGLPGVGVQYLLAKLSGFSIHTIGYKFLQLPFLSDAEYVVEDP</sequence>
<keyword evidence="2" id="KW-1185">Reference proteome</keyword>
<dbReference type="Proteomes" id="UP000606786">
    <property type="component" value="Unassembled WGS sequence"/>
</dbReference>
<evidence type="ECO:0000313" key="1">
    <source>
        <dbReference type="EMBL" id="CAD7003059.1"/>
    </source>
</evidence>
<gene>
    <name evidence="1" type="ORF">CCAP1982_LOCUS11522</name>
</gene>
<comment type="caution">
    <text evidence="1">The sequence shown here is derived from an EMBL/GenBank/DDBJ whole genome shotgun (WGS) entry which is preliminary data.</text>
</comment>
<organism evidence="1 2">
    <name type="scientific">Ceratitis capitata</name>
    <name type="common">Mediterranean fruit fly</name>
    <name type="synonym">Tephritis capitata</name>
    <dbReference type="NCBI Taxonomy" id="7213"/>
    <lineage>
        <taxon>Eukaryota</taxon>
        <taxon>Metazoa</taxon>
        <taxon>Ecdysozoa</taxon>
        <taxon>Arthropoda</taxon>
        <taxon>Hexapoda</taxon>
        <taxon>Insecta</taxon>
        <taxon>Pterygota</taxon>
        <taxon>Neoptera</taxon>
        <taxon>Endopterygota</taxon>
        <taxon>Diptera</taxon>
        <taxon>Brachycera</taxon>
        <taxon>Muscomorpha</taxon>
        <taxon>Tephritoidea</taxon>
        <taxon>Tephritidae</taxon>
        <taxon>Ceratitis</taxon>
        <taxon>Ceratitis</taxon>
    </lineage>
</organism>
<evidence type="ECO:0000313" key="2">
    <source>
        <dbReference type="Proteomes" id="UP000606786"/>
    </source>
</evidence>
<name>A0A811UV39_CERCA</name>